<dbReference type="PANTHER" id="PTHR43535">
    <property type="entry name" value="PHOSPHATIDATE CYTIDYLYLTRANSFERASE"/>
    <property type="match status" value="1"/>
</dbReference>
<evidence type="ECO:0000256" key="1">
    <source>
        <dbReference type="ARBA" id="ARBA00004141"/>
    </source>
</evidence>
<dbReference type="InterPro" id="IPR000374">
    <property type="entry name" value="PC_trans"/>
</dbReference>
<evidence type="ECO:0000313" key="10">
    <source>
        <dbReference type="Proteomes" id="UP001461341"/>
    </source>
</evidence>
<evidence type="ECO:0000313" key="9">
    <source>
        <dbReference type="EMBL" id="WZL75308.1"/>
    </source>
</evidence>
<feature type="transmembrane region" description="Helical" evidence="8">
    <location>
        <begin position="178"/>
        <end position="199"/>
    </location>
</feature>
<evidence type="ECO:0000256" key="5">
    <source>
        <dbReference type="ARBA" id="ARBA00022989"/>
    </source>
</evidence>
<evidence type="ECO:0000256" key="7">
    <source>
        <dbReference type="RuleBase" id="RU003938"/>
    </source>
</evidence>
<dbReference type="Proteomes" id="UP001461341">
    <property type="component" value="Chromosome"/>
</dbReference>
<feature type="transmembrane region" description="Helical" evidence="8">
    <location>
        <begin position="205"/>
        <end position="223"/>
    </location>
</feature>
<accession>A0ABZ2Y8G5</accession>
<proteinExistence type="inferred from homology"/>
<dbReference type="GO" id="GO:0004605">
    <property type="term" value="F:phosphatidate cytidylyltransferase activity"/>
    <property type="evidence" value="ECO:0007669"/>
    <property type="project" value="UniProtKB-EC"/>
</dbReference>
<comment type="similarity">
    <text evidence="2 7">Belongs to the CDS family.</text>
</comment>
<feature type="transmembrane region" description="Helical" evidence="8">
    <location>
        <begin position="135"/>
        <end position="157"/>
    </location>
</feature>
<evidence type="ECO:0000256" key="3">
    <source>
        <dbReference type="ARBA" id="ARBA00022679"/>
    </source>
</evidence>
<evidence type="ECO:0000256" key="2">
    <source>
        <dbReference type="ARBA" id="ARBA00010185"/>
    </source>
</evidence>
<reference evidence="9 10" key="1">
    <citation type="submission" date="2023-03" db="EMBL/GenBank/DDBJ databases">
        <title>Novel Species.</title>
        <authorList>
            <person name="Ma S."/>
        </authorList>
    </citation>
    <scope>NUCLEOTIDE SEQUENCE [LARGE SCALE GENOMIC DNA]</scope>
    <source>
        <strain evidence="9 10">B11</strain>
    </source>
</reference>
<keyword evidence="4 7" id="KW-0812">Transmembrane</keyword>
<keyword evidence="5 8" id="KW-1133">Transmembrane helix</keyword>
<evidence type="ECO:0000256" key="4">
    <source>
        <dbReference type="ARBA" id="ARBA00022692"/>
    </source>
</evidence>
<keyword evidence="7 9" id="KW-0548">Nucleotidyltransferase</keyword>
<sequence>MERNELRQRTLSIVITVPLFLILVLLNKWSFVFLFWTLSLLAMREFSRMVFTREERTFALTLFAVASFLVYGKVFWEAANINHLLLTGWYGLFIALICWSIGDLSRLLERLGLFLFGVLYCFLLPLSWVKVGIEWGRLTVIGFALVVWLNDIGAYLLGKRWGKHKIVPRLSPGKSWEGFWGGLICAALGAYLVGEFSLWPFSESASWWFGLALGSVAFLGDLLESGFKRRSNLKDSGFFLPGHGGVLDRFDSFFMVGPLAYLFCTIWR</sequence>
<comment type="catalytic activity">
    <reaction evidence="7">
        <text>a 1,2-diacyl-sn-glycero-3-phosphate + CTP + H(+) = a CDP-1,2-diacyl-sn-glycerol + diphosphate</text>
        <dbReference type="Rhea" id="RHEA:16229"/>
        <dbReference type="ChEBI" id="CHEBI:15378"/>
        <dbReference type="ChEBI" id="CHEBI:33019"/>
        <dbReference type="ChEBI" id="CHEBI:37563"/>
        <dbReference type="ChEBI" id="CHEBI:58332"/>
        <dbReference type="ChEBI" id="CHEBI:58608"/>
        <dbReference type="EC" id="2.7.7.41"/>
    </reaction>
</comment>
<gene>
    <name evidence="9" type="ORF">QBE54_06810</name>
</gene>
<dbReference type="Pfam" id="PF01148">
    <property type="entry name" value="CTP_transf_1"/>
    <property type="match status" value="1"/>
</dbReference>
<dbReference type="PROSITE" id="PS01315">
    <property type="entry name" value="CDS"/>
    <property type="match status" value="1"/>
</dbReference>
<comment type="subcellular location">
    <subcellularLocation>
        <location evidence="1">Membrane</location>
        <topology evidence="1">Multi-pass membrane protein</topology>
    </subcellularLocation>
</comment>
<protein>
    <recommendedName>
        <fullName evidence="7">Phosphatidate cytidylyltransferase</fullName>
        <ecNumber evidence="7">2.7.7.41</ecNumber>
    </recommendedName>
</protein>
<feature type="transmembrane region" description="Helical" evidence="8">
    <location>
        <begin position="57"/>
        <end position="75"/>
    </location>
</feature>
<dbReference type="EC" id="2.7.7.41" evidence="7"/>
<evidence type="ECO:0000256" key="6">
    <source>
        <dbReference type="ARBA" id="ARBA00023136"/>
    </source>
</evidence>
<organism evidence="9 10">
    <name type="scientific">Thermatribacter velox</name>
    <dbReference type="NCBI Taxonomy" id="3039681"/>
    <lineage>
        <taxon>Bacteria</taxon>
        <taxon>Pseudomonadati</taxon>
        <taxon>Atribacterota</taxon>
        <taxon>Atribacteria</taxon>
        <taxon>Atribacterales</taxon>
        <taxon>Thermatribacteraceae</taxon>
        <taxon>Thermatribacter</taxon>
    </lineage>
</organism>
<evidence type="ECO:0000256" key="8">
    <source>
        <dbReference type="SAM" id="Phobius"/>
    </source>
</evidence>
<dbReference type="EMBL" id="CP121689">
    <property type="protein sequence ID" value="WZL75308.1"/>
    <property type="molecule type" value="Genomic_DNA"/>
</dbReference>
<feature type="transmembrane region" description="Helical" evidence="8">
    <location>
        <begin position="81"/>
        <end position="99"/>
    </location>
</feature>
<dbReference type="RefSeq" id="WP_369017454.1">
    <property type="nucleotide sequence ID" value="NZ_CP121689.1"/>
</dbReference>
<keyword evidence="6 8" id="KW-0472">Membrane</keyword>
<keyword evidence="3 7" id="KW-0808">Transferase</keyword>
<keyword evidence="10" id="KW-1185">Reference proteome</keyword>
<feature type="transmembrane region" description="Helical" evidence="8">
    <location>
        <begin position="111"/>
        <end position="129"/>
    </location>
</feature>
<name>A0ABZ2Y8G5_9BACT</name>
<dbReference type="PANTHER" id="PTHR43535:SF1">
    <property type="entry name" value="PHOSPHATIDATE CYTIDYLYLTRANSFERASE"/>
    <property type="match status" value="1"/>
</dbReference>
<feature type="transmembrane region" description="Helical" evidence="8">
    <location>
        <begin position="12"/>
        <end position="36"/>
    </location>
</feature>
<comment type="pathway">
    <text evidence="7">Phospholipid metabolism; CDP-diacylglycerol biosynthesis; CDP-diacylglycerol from sn-glycerol 3-phosphate: step 3/3.</text>
</comment>